<evidence type="ECO:0008006" key="3">
    <source>
        <dbReference type="Google" id="ProtNLM"/>
    </source>
</evidence>
<accession>A0ABM9YV17</accession>
<comment type="caution">
    <text evidence="1">The sequence shown here is derived from an EMBL/GenBank/DDBJ whole genome shotgun (WGS) entry which is preliminary data.</text>
</comment>
<gene>
    <name evidence="1" type="ORF">AM202_03100</name>
</gene>
<dbReference type="Proteomes" id="UP000003394">
    <property type="component" value="Unassembled WGS sequence"/>
</dbReference>
<proteinExistence type="predicted"/>
<evidence type="ECO:0000313" key="2">
    <source>
        <dbReference type="Proteomes" id="UP000003394"/>
    </source>
</evidence>
<sequence>MQISLDDIIKIDNELISKNILIHARPFHAALRLMELNGVYGEISKFCEATNKLYETIYPKQNFSFPTLLIGGVSFRDQLYITKIPLIYGSIGGDLFKFVDIDKSELSLMHTYYNEQYRQAAYCICDLYDIAFGIDQLLKQDKDENLNYWLKMVLSSIMSTAFTLSEKINLENAIQSSLLSIELAIKSCLLYLGCDYSQIEKLRHSKLKMINKLAEYTKFKNNDHFSQLYNSLPEYVSSRYSEQSLSNLELVNLAIKSQFLVAELIREITNINIAKSNSLDSNFERPRFL</sequence>
<reference evidence="1 2" key="1">
    <citation type="journal article" date="2010" name="Vet. Microbiol.">
        <title>Production of haemolysins by strains of the Actinobacillus minor/porcitonsillarum complex.</title>
        <authorList>
            <person name="Arya G."/>
            <person name="Niven D.F."/>
        </authorList>
    </citation>
    <scope>NUCLEOTIDE SEQUENCE [LARGE SCALE GENOMIC DNA]</scope>
    <source>
        <strain evidence="2">strain 202</strain>
    </source>
</reference>
<protein>
    <recommendedName>
        <fullName evidence="3">HEPN domain-containing protein</fullName>
    </recommendedName>
</protein>
<organism evidence="1 2">
    <name type="scientific">Actinobacillus minor 202</name>
    <dbReference type="NCBI Taxonomy" id="591023"/>
    <lineage>
        <taxon>Bacteria</taxon>
        <taxon>Pseudomonadati</taxon>
        <taxon>Pseudomonadota</taxon>
        <taxon>Gammaproteobacteria</taxon>
        <taxon>Pasteurellales</taxon>
        <taxon>Pasteurellaceae</taxon>
        <taxon>Actinobacillus</taxon>
    </lineage>
</organism>
<evidence type="ECO:0000313" key="1">
    <source>
        <dbReference type="EMBL" id="EEV25174.1"/>
    </source>
</evidence>
<dbReference type="RefSeq" id="WP_005821030.1">
    <property type="nucleotide sequence ID" value="NZ_ACFT01000099.1"/>
</dbReference>
<name>A0ABM9YV17_9PAST</name>
<keyword evidence="2" id="KW-1185">Reference proteome</keyword>
<dbReference type="EMBL" id="ACFT01000099">
    <property type="protein sequence ID" value="EEV25174.1"/>
    <property type="molecule type" value="Genomic_DNA"/>
</dbReference>